<organism evidence="15 16">
    <name type="scientific">Phycomyces blakesleeanus (strain ATCC 8743b / DSM 1359 / FGSC 10004 / NBRC 33097 / NRRL 1555)</name>
    <dbReference type="NCBI Taxonomy" id="763407"/>
    <lineage>
        <taxon>Eukaryota</taxon>
        <taxon>Fungi</taxon>
        <taxon>Fungi incertae sedis</taxon>
        <taxon>Mucoromycota</taxon>
        <taxon>Mucoromycotina</taxon>
        <taxon>Mucoromycetes</taxon>
        <taxon>Mucorales</taxon>
        <taxon>Phycomycetaceae</taxon>
        <taxon>Phycomyces</taxon>
    </lineage>
</organism>
<dbReference type="PROSITE" id="PS00645">
    <property type="entry name" value="COMPLEX1_51K_2"/>
    <property type="match status" value="1"/>
</dbReference>
<comment type="subcellular location">
    <subcellularLocation>
        <location evidence="13">Mitochondrion inner membrane</location>
        <topology evidence="13">Peripheral membrane protein</topology>
        <orientation evidence="13">Matrix side</orientation>
    </subcellularLocation>
</comment>
<dbReference type="InterPro" id="IPR001949">
    <property type="entry name" value="NADH-UbQ_OxRdtase_51kDa_CS"/>
</dbReference>
<gene>
    <name evidence="15" type="primary">Ndufv1</name>
    <name evidence="15" type="ORF">PHYBLDRAFT_76222</name>
</gene>
<keyword evidence="11 13" id="KW-0520">NAD</keyword>
<dbReference type="SMART" id="SM00928">
    <property type="entry name" value="NADH_4Fe-4S"/>
    <property type="match status" value="1"/>
</dbReference>
<keyword evidence="13" id="KW-0249">Electron transport</keyword>
<keyword evidence="4 13" id="KW-0004">4Fe-4S</keyword>
<comment type="cofactor">
    <cofactor evidence="1 13">
        <name>FMN</name>
        <dbReference type="ChEBI" id="CHEBI:58210"/>
    </cofactor>
</comment>
<dbReference type="InterPro" id="IPR019575">
    <property type="entry name" value="Nuop51_4Fe4S-bd"/>
</dbReference>
<dbReference type="FunFam" id="3.10.20.600:FF:000001">
    <property type="entry name" value="NADH dehydrogenase [ubiquinone] flavoprotein 1, mitochondrial"/>
    <property type="match status" value="1"/>
</dbReference>
<name>A0A162TW06_PHYB8</name>
<dbReference type="GO" id="GO:0010181">
    <property type="term" value="F:FMN binding"/>
    <property type="evidence" value="ECO:0007669"/>
    <property type="project" value="InterPro"/>
</dbReference>
<dbReference type="AlphaFoldDB" id="A0A162TW06"/>
<evidence type="ECO:0000256" key="10">
    <source>
        <dbReference type="ARBA" id="ARBA00023014"/>
    </source>
</evidence>
<keyword evidence="13" id="KW-0679">Respiratory chain</keyword>
<proteinExistence type="inferred from homology"/>
<evidence type="ECO:0000313" key="15">
    <source>
        <dbReference type="EMBL" id="OAD70263.1"/>
    </source>
</evidence>
<comment type="function">
    <text evidence="13">Core subunit of the mitochondrial membrane respiratory chain NADH dehydrogenase (Complex I) which catalyzes electron transfer from NADH through the respiratory chain, using ubiquinone as an electron acceptor. Essential for the catalytic activity and assembly of complex I.</text>
</comment>
<sequence length="478" mass="52076">MLRSLTSQVGLARSVRLAPSLATAARSFATPAATDPNANPINGKTTYGGLSDQDRIFTNLYLKHDYGLQGALKRGDWYKTKELVLKGTDWIIKEMKESGLRGRGGAGFPTGLKWSFMNKPLDGRPRYLVINADEGEPGTCKDREILRGDPHKLIEGCLIAGSAMKANAAYIYIRGEFYQEASHLQEAINQAYAAGLIGKNACGTGYDFDVFIHRGAGAYVCGEETSLIESIEGKQGKPRMKPPFPADVGLFGCPTTVTNVETVAVAPTILRRGGSWFAGFGRARNSGTKLFCISGHVNNPCTVEEEMSIPLKELIDKHCGGVRGGWDNLLGIIPGGCSVPVIPKDICEDVLMDFDALRDVNSGLGTAAVIVMDKSTDIVRAISRFAKFYRHESCGQCTPCREGTKWLESMMDRFEVGRGQAEEIDQIWELTKQIEGHTICALGDAAAWPVQGLIRHFRPELESRMAEFQKSIEANGSA</sequence>
<comment type="subunit">
    <text evidence="12">Complex I is composed of about 40 different subunits. This is a component of the flavoprotein-sulfur (FP) fragment of the enzyme.</text>
</comment>
<dbReference type="GO" id="GO:0008137">
    <property type="term" value="F:NADH dehydrogenase (ubiquinone) activity"/>
    <property type="evidence" value="ECO:0007669"/>
    <property type="project" value="UniProtKB-EC"/>
</dbReference>
<dbReference type="NCBIfam" id="TIGR01959">
    <property type="entry name" value="nuoF_fam"/>
    <property type="match status" value="1"/>
</dbReference>
<dbReference type="NCBIfam" id="NF010120">
    <property type="entry name" value="PRK13596.1"/>
    <property type="match status" value="1"/>
</dbReference>
<dbReference type="SUPFAM" id="SSF140490">
    <property type="entry name" value="Nqo1C-terminal domain-like"/>
    <property type="match status" value="1"/>
</dbReference>
<keyword evidence="5 13" id="KW-0285">Flavoprotein</keyword>
<dbReference type="InterPro" id="IPR054765">
    <property type="entry name" value="SLBB_dom"/>
</dbReference>
<dbReference type="SUPFAM" id="SSF142019">
    <property type="entry name" value="Nqo1 FMN-binding domain-like"/>
    <property type="match status" value="1"/>
</dbReference>
<dbReference type="FunFam" id="3.40.50.11540:FF:000001">
    <property type="entry name" value="NADH dehydrogenase [ubiquinone] flavoprotein 1, mitochondrial"/>
    <property type="match status" value="1"/>
</dbReference>
<protein>
    <recommendedName>
        <fullName evidence="13">NADH dehydrogenase [ubiquinone] flavoprotein 1, mitochondrial</fullName>
        <ecNumber evidence="13">7.1.1.2</ecNumber>
    </recommendedName>
</protein>
<dbReference type="STRING" id="763407.A0A162TW06"/>
<keyword evidence="7 13" id="KW-0479">Metal-binding</keyword>
<evidence type="ECO:0000256" key="12">
    <source>
        <dbReference type="ARBA" id="ARBA00063883"/>
    </source>
</evidence>
<evidence type="ECO:0000256" key="1">
    <source>
        <dbReference type="ARBA" id="ARBA00001917"/>
    </source>
</evidence>
<dbReference type="InterPro" id="IPR037225">
    <property type="entry name" value="Nuo51_FMN-bd_sf"/>
</dbReference>
<reference evidence="16" key="1">
    <citation type="submission" date="2015-06" db="EMBL/GenBank/DDBJ databases">
        <title>Expansion of signal transduction pathways in fungi by whole-genome duplication.</title>
        <authorList>
            <consortium name="DOE Joint Genome Institute"/>
            <person name="Corrochano L.M."/>
            <person name="Kuo A."/>
            <person name="Marcet-Houben M."/>
            <person name="Polaino S."/>
            <person name="Salamov A."/>
            <person name="Villalobos J.M."/>
            <person name="Alvarez M.I."/>
            <person name="Avalos J."/>
            <person name="Benito E.P."/>
            <person name="Benoit I."/>
            <person name="Burger G."/>
            <person name="Camino L.P."/>
            <person name="Canovas D."/>
            <person name="Cerda-Olmedo E."/>
            <person name="Cheng J.-F."/>
            <person name="Dominguez A."/>
            <person name="Elias M."/>
            <person name="Eslava A.P."/>
            <person name="Glaser F."/>
            <person name="Grimwood J."/>
            <person name="Gutierrez G."/>
            <person name="Heitman J."/>
            <person name="Henrissat B."/>
            <person name="Iturriaga E.A."/>
            <person name="Lang B.F."/>
            <person name="Lavin J.L."/>
            <person name="Lee S."/>
            <person name="Li W."/>
            <person name="Lindquist E."/>
            <person name="Lopez-Garcia S."/>
            <person name="Luque E.M."/>
            <person name="Marcos A.T."/>
            <person name="Martin J."/>
            <person name="McCluskey K."/>
            <person name="Medina H.R."/>
            <person name="Miralles-Duran A."/>
            <person name="Miyazaki A."/>
            <person name="Munoz-Torres E."/>
            <person name="Oguiza J.A."/>
            <person name="Ohm R."/>
            <person name="Olmedo M."/>
            <person name="Orejas M."/>
            <person name="Ortiz-Castellanos L."/>
            <person name="Pisabarro A.G."/>
            <person name="Rodriguez-Romero J."/>
            <person name="Ruiz-Herrera J."/>
            <person name="Ruiz-Vazquez R."/>
            <person name="Sanz C."/>
            <person name="Schackwitz W."/>
            <person name="Schmutz J."/>
            <person name="Shahriari M."/>
            <person name="Shelest E."/>
            <person name="Silva-Franco F."/>
            <person name="Soanes D."/>
            <person name="Syed K."/>
            <person name="Tagua V.G."/>
            <person name="Talbot N.J."/>
            <person name="Thon M."/>
            <person name="De vries R.P."/>
            <person name="Wiebenga A."/>
            <person name="Yadav J.S."/>
            <person name="Braun E.L."/>
            <person name="Baker S."/>
            <person name="Garre V."/>
            <person name="Horwitz B."/>
            <person name="Torres-Martinez S."/>
            <person name="Idnurm A."/>
            <person name="Herrera-Estrella A."/>
            <person name="Gabaldon T."/>
            <person name="Grigoriev I.V."/>
        </authorList>
    </citation>
    <scope>NUCLEOTIDE SEQUENCE [LARGE SCALE GENOMIC DNA]</scope>
    <source>
        <strain evidence="16">NRRL 1555(-)</strain>
    </source>
</reference>
<evidence type="ECO:0000256" key="11">
    <source>
        <dbReference type="ARBA" id="ARBA00023027"/>
    </source>
</evidence>
<dbReference type="PANTHER" id="PTHR11780:SF10">
    <property type="entry name" value="NADH DEHYDROGENASE [UBIQUINONE] FLAVOPROTEIN 1, MITOCHONDRIAL"/>
    <property type="match status" value="1"/>
</dbReference>
<dbReference type="PANTHER" id="PTHR11780">
    <property type="entry name" value="NADH-UBIQUINONE OXIDOREDUCTASE FLAVOPROTEIN 1 NDUFV1"/>
    <property type="match status" value="1"/>
</dbReference>
<comment type="cofactor">
    <cofactor evidence="2 13">
        <name>[4Fe-4S] cluster</name>
        <dbReference type="ChEBI" id="CHEBI:49883"/>
    </cofactor>
</comment>
<dbReference type="GO" id="GO:0051287">
    <property type="term" value="F:NAD binding"/>
    <property type="evidence" value="ECO:0007669"/>
    <property type="project" value="UniProtKB-UniRule"/>
</dbReference>
<dbReference type="SUPFAM" id="SSF142984">
    <property type="entry name" value="Nqo1 middle domain-like"/>
    <property type="match status" value="1"/>
</dbReference>
<keyword evidence="13" id="KW-0496">Mitochondrion</keyword>
<dbReference type="RefSeq" id="XP_018288303.1">
    <property type="nucleotide sequence ID" value="XM_018443133.1"/>
</dbReference>
<evidence type="ECO:0000313" key="16">
    <source>
        <dbReference type="Proteomes" id="UP000077315"/>
    </source>
</evidence>
<dbReference type="Pfam" id="PF01512">
    <property type="entry name" value="Complex1_51K"/>
    <property type="match status" value="1"/>
</dbReference>
<keyword evidence="13" id="KW-0472">Membrane</keyword>
<evidence type="ECO:0000256" key="5">
    <source>
        <dbReference type="ARBA" id="ARBA00022630"/>
    </source>
</evidence>
<keyword evidence="16" id="KW-1185">Reference proteome</keyword>
<evidence type="ECO:0000256" key="6">
    <source>
        <dbReference type="ARBA" id="ARBA00022643"/>
    </source>
</evidence>
<evidence type="ECO:0000256" key="9">
    <source>
        <dbReference type="ARBA" id="ARBA00023004"/>
    </source>
</evidence>
<keyword evidence="8" id="KW-1278">Translocase</keyword>
<dbReference type="EMBL" id="KV440989">
    <property type="protein sequence ID" value="OAD70263.1"/>
    <property type="molecule type" value="Genomic_DNA"/>
</dbReference>
<dbReference type="Gene3D" id="3.10.20.600">
    <property type="match status" value="1"/>
</dbReference>
<dbReference type="Gene3D" id="1.20.1440.230">
    <property type="entry name" value="NADH-ubiquinone oxidoreductase 51kDa subunit, iron-sulphur binding domain"/>
    <property type="match status" value="1"/>
</dbReference>
<evidence type="ECO:0000256" key="7">
    <source>
        <dbReference type="ARBA" id="ARBA00022723"/>
    </source>
</evidence>
<evidence type="ECO:0000256" key="4">
    <source>
        <dbReference type="ARBA" id="ARBA00022485"/>
    </source>
</evidence>
<dbReference type="InterPro" id="IPR011538">
    <property type="entry name" value="Nuo51_FMN-bd"/>
</dbReference>
<dbReference type="GO" id="GO:0046872">
    <property type="term" value="F:metal ion binding"/>
    <property type="evidence" value="ECO:0007669"/>
    <property type="project" value="UniProtKB-KW"/>
</dbReference>
<dbReference type="Pfam" id="PF22461">
    <property type="entry name" value="SLBB_2"/>
    <property type="match status" value="1"/>
</dbReference>
<feature type="domain" description="NADH-ubiquinone oxidoreductase 51kDa subunit iron-sulphur binding" evidence="14">
    <location>
        <begin position="379"/>
        <end position="424"/>
    </location>
</feature>
<evidence type="ECO:0000256" key="3">
    <source>
        <dbReference type="ARBA" id="ARBA00007523"/>
    </source>
</evidence>
<keyword evidence="13" id="KW-0813">Transport</keyword>
<accession>A0A162TW06</accession>
<keyword evidence="13" id="KW-0809">Transit peptide</keyword>
<comment type="catalytic activity">
    <reaction evidence="13">
        <text>a ubiquinone + NADH + 5 H(+)(in) = a ubiquinol + NAD(+) + 4 H(+)(out)</text>
        <dbReference type="Rhea" id="RHEA:29091"/>
        <dbReference type="Rhea" id="RHEA-COMP:9565"/>
        <dbReference type="Rhea" id="RHEA-COMP:9566"/>
        <dbReference type="ChEBI" id="CHEBI:15378"/>
        <dbReference type="ChEBI" id="CHEBI:16389"/>
        <dbReference type="ChEBI" id="CHEBI:17976"/>
        <dbReference type="ChEBI" id="CHEBI:57540"/>
        <dbReference type="ChEBI" id="CHEBI:57945"/>
        <dbReference type="EC" id="7.1.1.2"/>
    </reaction>
</comment>
<dbReference type="GO" id="GO:0051539">
    <property type="term" value="F:4 iron, 4 sulfur cluster binding"/>
    <property type="evidence" value="ECO:0007669"/>
    <property type="project" value="UniProtKB-UniRule"/>
</dbReference>
<dbReference type="PROSITE" id="PS00644">
    <property type="entry name" value="COMPLEX1_51K_1"/>
    <property type="match status" value="1"/>
</dbReference>
<evidence type="ECO:0000259" key="14">
    <source>
        <dbReference type="SMART" id="SM00928"/>
    </source>
</evidence>
<comment type="similarity">
    <text evidence="3 13">Belongs to the complex I 51 kDa subunit family.</text>
</comment>
<evidence type="ECO:0000256" key="2">
    <source>
        <dbReference type="ARBA" id="ARBA00001966"/>
    </source>
</evidence>
<keyword evidence="13" id="KW-0999">Mitochondrion inner membrane</keyword>
<dbReference type="InterPro" id="IPR011537">
    <property type="entry name" value="NADH-UbQ_OxRdtase_suF"/>
</dbReference>
<dbReference type="FunCoup" id="A0A162TW06">
    <property type="interactions" value="368"/>
</dbReference>
<dbReference type="Gene3D" id="3.40.50.11540">
    <property type="entry name" value="NADH-ubiquinone oxidoreductase 51kDa subunit"/>
    <property type="match status" value="1"/>
</dbReference>
<dbReference type="GeneID" id="29004039"/>
<dbReference type="GO" id="GO:0005743">
    <property type="term" value="C:mitochondrial inner membrane"/>
    <property type="evidence" value="ECO:0007669"/>
    <property type="project" value="UniProtKB-SubCell"/>
</dbReference>
<dbReference type="EC" id="7.1.1.2" evidence="13"/>
<dbReference type="InParanoid" id="A0A162TW06"/>
<dbReference type="InterPro" id="IPR050837">
    <property type="entry name" value="ComplexI_51kDa_subunit"/>
</dbReference>
<keyword evidence="9 13" id="KW-0408">Iron</keyword>
<evidence type="ECO:0000256" key="13">
    <source>
        <dbReference type="RuleBase" id="RU364066"/>
    </source>
</evidence>
<dbReference type="VEuPathDB" id="FungiDB:PHYBLDRAFT_76222"/>
<dbReference type="FunFam" id="1.20.1440.230:FF:000001">
    <property type="entry name" value="Mitochondrial NADH dehydrogenase flavoprotein 1"/>
    <property type="match status" value="1"/>
</dbReference>
<dbReference type="OrthoDB" id="42889at2759"/>
<keyword evidence="6 13" id="KW-0288">FMN</keyword>
<evidence type="ECO:0000256" key="8">
    <source>
        <dbReference type="ARBA" id="ARBA00022967"/>
    </source>
</evidence>
<dbReference type="InterPro" id="IPR037207">
    <property type="entry name" value="Nuop51_4Fe4S-bd_sf"/>
</dbReference>
<keyword evidence="10 13" id="KW-0411">Iron-sulfur</keyword>
<dbReference type="Proteomes" id="UP000077315">
    <property type="component" value="Unassembled WGS sequence"/>
</dbReference>
<dbReference type="Pfam" id="PF10589">
    <property type="entry name" value="NADH_4Fe-4S"/>
    <property type="match status" value="1"/>
</dbReference>